<reference evidence="2 3" key="1">
    <citation type="submission" date="2022-06" db="EMBL/GenBank/DDBJ databases">
        <title>Mesorhizobium sp. strain RP14 Genome sequencing and assembly.</title>
        <authorList>
            <person name="Kim I."/>
        </authorList>
    </citation>
    <scope>NUCLEOTIDE SEQUENCE [LARGE SCALE GENOMIC DNA]</scope>
    <source>
        <strain evidence="3">RP14(2022)</strain>
    </source>
</reference>
<name>A0ABT1CAP0_9HYPH</name>
<protein>
    <recommendedName>
        <fullName evidence="4">Transcriptional regulator</fullName>
    </recommendedName>
</protein>
<feature type="compositionally biased region" description="Polar residues" evidence="1">
    <location>
        <begin position="1"/>
        <end position="13"/>
    </location>
</feature>
<keyword evidence="3" id="KW-1185">Reference proteome</keyword>
<sequence>MKNHSGTAGQLNLSERKSLDKAEKTTQAANDIMHAERKASDAKTARLKAARLARDAEAPIAEPKKSPKPKPRKAAGK</sequence>
<dbReference type="RefSeq" id="WP_252821870.1">
    <property type="nucleotide sequence ID" value="NZ_JAMXQS010000009.1"/>
</dbReference>
<evidence type="ECO:0000313" key="3">
    <source>
        <dbReference type="Proteomes" id="UP001205906"/>
    </source>
</evidence>
<comment type="caution">
    <text evidence="2">The sequence shown here is derived from an EMBL/GenBank/DDBJ whole genome shotgun (WGS) entry which is preliminary data.</text>
</comment>
<feature type="compositionally biased region" description="Basic residues" evidence="1">
    <location>
        <begin position="66"/>
        <end position="77"/>
    </location>
</feature>
<gene>
    <name evidence="2" type="ORF">NGM99_18990</name>
</gene>
<accession>A0ABT1CAP0</accession>
<proteinExistence type="predicted"/>
<feature type="compositionally biased region" description="Basic and acidic residues" evidence="1">
    <location>
        <begin position="14"/>
        <end position="24"/>
    </location>
</feature>
<evidence type="ECO:0000313" key="2">
    <source>
        <dbReference type="EMBL" id="MCO6051877.1"/>
    </source>
</evidence>
<feature type="compositionally biased region" description="Basic and acidic residues" evidence="1">
    <location>
        <begin position="33"/>
        <end position="44"/>
    </location>
</feature>
<organism evidence="2 3">
    <name type="scientific">Mesorhizobium liriopis</name>
    <dbReference type="NCBI Taxonomy" id="2953882"/>
    <lineage>
        <taxon>Bacteria</taxon>
        <taxon>Pseudomonadati</taxon>
        <taxon>Pseudomonadota</taxon>
        <taxon>Alphaproteobacteria</taxon>
        <taxon>Hyphomicrobiales</taxon>
        <taxon>Phyllobacteriaceae</taxon>
        <taxon>Mesorhizobium</taxon>
    </lineage>
</organism>
<dbReference type="EMBL" id="JAMXQS010000009">
    <property type="protein sequence ID" value="MCO6051877.1"/>
    <property type="molecule type" value="Genomic_DNA"/>
</dbReference>
<dbReference type="Proteomes" id="UP001205906">
    <property type="component" value="Unassembled WGS sequence"/>
</dbReference>
<feature type="compositionally biased region" description="Basic and acidic residues" evidence="1">
    <location>
        <begin position="52"/>
        <end position="65"/>
    </location>
</feature>
<feature type="region of interest" description="Disordered" evidence="1">
    <location>
        <begin position="1"/>
        <end position="77"/>
    </location>
</feature>
<evidence type="ECO:0008006" key="4">
    <source>
        <dbReference type="Google" id="ProtNLM"/>
    </source>
</evidence>
<evidence type="ECO:0000256" key="1">
    <source>
        <dbReference type="SAM" id="MobiDB-lite"/>
    </source>
</evidence>